<reference evidence="1 2" key="1">
    <citation type="journal article" date="2016" name="Nat. Commun.">
        <title>Thousands of microbial genomes shed light on interconnected biogeochemical processes in an aquifer system.</title>
        <authorList>
            <person name="Anantharaman K."/>
            <person name="Brown C.T."/>
            <person name="Hug L.A."/>
            <person name="Sharon I."/>
            <person name="Castelle C.J."/>
            <person name="Probst A.J."/>
            <person name="Thomas B.C."/>
            <person name="Singh A."/>
            <person name="Wilkins M.J."/>
            <person name="Karaoz U."/>
            <person name="Brodie E.L."/>
            <person name="Williams K.H."/>
            <person name="Hubbard S.S."/>
            <person name="Banfield J.F."/>
        </authorList>
    </citation>
    <scope>NUCLEOTIDE SEQUENCE [LARGE SCALE GENOMIC DNA]</scope>
</reference>
<gene>
    <name evidence="1" type="ORF">A2973_05765</name>
</gene>
<dbReference type="Proteomes" id="UP000176409">
    <property type="component" value="Unassembled WGS sequence"/>
</dbReference>
<name>A0A1F6B0W7_9BACT</name>
<protein>
    <submittedName>
        <fullName evidence="1">Uncharacterized protein</fullName>
    </submittedName>
</protein>
<dbReference type="EMBL" id="MFJZ01000015">
    <property type="protein sequence ID" value="OGG30556.1"/>
    <property type="molecule type" value="Genomic_DNA"/>
</dbReference>
<accession>A0A1F6B0W7</accession>
<sequence length="222" mass="24215">MSEVKIIPPQETTLTTRVGRIQDRLGKWLHSISPKGRYETYMTKYRDSLETQSPEQHYRTRKQLETDAAKFARDTMVRDFVVGTAVVGGTILLGTELLTHKPSTALRAFRGELMRNLEKTSINAAGHVIAYGGAFGKMVGDMATKAATSAVTEASVHVGAATQAVAETAAKAVVERTQQRIMRPIIEAVDQATIPARLQSAKLQVRAWEIIGKILGKPKSGA</sequence>
<proteinExistence type="predicted"/>
<evidence type="ECO:0000313" key="2">
    <source>
        <dbReference type="Proteomes" id="UP000176409"/>
    </source>
</evidence>
<comment type="caution">
    <text evidence="1">The sequence shown here is derived from an EMBL/GenBank/DDBJ whole genome shotgun (WGS) entry which is preliminary data.</text>
</comment>
<dbReference type="AlphaFoldDB" id="A0A1F6B0W7"/>
<evidence type="ECO:0000313" key="1">
    <source>
        <dbReference type="EMBL" id="OGG30556.1"/>
    </source>
</evidence>
<dbReference type="STRING" id="1798396.A2973_05765"/>
<organism evidence="1 2">
    <name type="scientific">Candidatus Gottesmanbacteria bacterium RIFCSPLOWO2_01_FULL_49_10</name>
    <dbReference type="NCBI Taxonomy" id="1798396"/>
    <lineage>
        <taxon>Bacteria</taxon>
        <taxon>Candidatus Gottesmaniibacteriota</taxon>
    </lineage>
</organism>